<reference evidence="2" key="1">
    <citation type="submission" date="2023-09" db="EMBL/GenBank/DDBJ databases">
        <title>Arcobacter tbilisiensis sp. nov. isolated from chicken meat in Tbilisi, Georgia.</title>
        <authorList>
            <person name="Matthias R."/>
            <person name="Zautner A.E."/>
        </authorList>
    </citation>
    <scope>NUCLEOTIDE SEQUENCE</scope>
    <source>
        <strain evidence="4">LEO 101</strain>
        <strain evidence="2">LEO 49</strain>
        <strain evidence="5">LEO 50</strain>
        <strain evidence="3">LEO 53</strain>
    </source>
</reference>
<dbReference type="EMBL" id="CP135131">
    <property type="protein sequence ID" value="WNP39449.1"/>
    <property type="molecule type" value="Genomic_DNA"/>
</dbReference>
<dbReference type="InterPro" id="IPR006528">
    <property type="entry name" value="Phage_head_morphogenesis_dom"/>
</dbReference>
<organism evidence="2">
    <name type="scientific">Arcobacter sp. AZ-2023</name>
    <dbReference type="NCBI Taxonomy" id="3074453"/>
    <lineage>
        <taxon>Bacteria</taxon>
        <taxon>Pseudomonadati</taxon>
        <taxon>Campylobacterota</taxon>
        <taxon>Epsilonproteobacteria</taxon>
        <taxon>Campylobacterales</taxon>
        <taxon>Arcobacteraceae</taxon>
        <taxon>Arcobacter</taxon>
    </lineage>
</organism>
<evidence type="ECO:0000313" key="3">
    <source>
        <dbReference type="EMBL" id="WNL31207.1"/>
    </source>
</evidence>
<evidence type="ECO:0000313" key="2">
    <source>
        <dbReference type="EMBL" id="WNL27998.1"/>
    </source>
</evidence>
<dbReference type="EMBL" id="CP135130">
    <property type="protein sequence ID" value="WNP37357.1"/>
    <property type="molecule type" value="Genomic_DNA"/>
</dbReference>
<evidence type="ECO:0000313" key="4">
    <source>
        <dbReference type="EMBL" id="WNP37357.1"/>
    </source>
</evidence>
<dbReference type="AlphaFoldDB" id="A0AA96DM96"/>
<sequence>MKITQTKTKWATSRNANIFGSALKPNVATEERYKKQLDDIIKLMYNDYNRQIKKLVLVEFKGYAMDSSLASQSSILMNYLSKKWYQRFTKVANVFLKTFFNQVETNATKSLEISLKQLSGGISIKPAKMPLSLQEKIQAHIKENVALIKSIPEEFHLKVENSVNRSIQQGLGTKDIYDAALEDMKQGRFNQEKRASLIARLETAKISSSIQLEKMKSVGVKKFRWRHSGGGKDPRPLHQKYDGQIFSFDDLPIIDERTGQRGLPGTIFNCGCFMEPVIEFEEN</sequence>
<gene>
    <name evidence="4" type="ORF">RJG58_06865</name>
    <name evidence="5" type="ORF">RMP69_06865</name>
    <name evidence="2" type="ORF">RMQ65_01230</name>
    <name evidence="3" type="ORF">RMQ67_06865</name>
</gene>
<evidence type="ECO:0000313" key="5">
    <source>
        <dbReference type="EMBL" id="WNP39449.1"/>
    </source>
</evidence>
<name>A0AA96DM96_9BACT</name>
<dbReference type="EMBL" id="CP134853">
    <property type="protein sequence ID" value="WNL27998.1"/>
    <property type="molecule type" value="Genomic_DNA"/>
</dbReference>
<feature type="domain" description="Phage head morphogenesis" evidence="1">
    <location>
        <begin position="158"/>
        <end position="273"/>
    </location>
</feature>
<proteinExistence type="predicted"/>
<dbReference type="Pfam" id="PF04233">
    <property type="entry name" value="Phage_Mu_F"/>
    <property type="match status" value="1"/>
</dbReference>
<dbReference type="EMBL" id="CP134855">
    <property type="protein sequence ID" value="WNL31207.1"/>
    <property type="molecule type" value="Genomic_DNA"/>
</dbReference>
<evidence type="ECO:0000259" key="1">
    <source>
        <dbReference type="Pfam" id="PF04233"/>
    </source>
</evidence>
<dbReference type="NCBIfam" id="TIGR01641">
    <property type="entry name" value="phageSPP1_gp7"/>
    <property type="match status" value="1"/>
</dbReference>
<accession>A0AA96DM96</accession>
<protein>
    <submittedName>
        <fullName evidence="2">Minor capsid protein</fullName>
    </submittedName>
</protein>